<dbReference type="RefSeq" id="WP_054783946.1">
    <property type="nucleotide sequence ID" value="NZ_FPBD01000007.1"/>
</dbReference>
<protein>
    <submittedName>
        <fullName evidence="2">GSCFA family protein</fullName>
    </submittedName>
</protein>
<keyword evidence="3" id="KW-1185">Reference proteome</keyword>
<gene>
    <name evidence="2" type="ORF">SAMN05444141_107152</name>
</gene>
<name>A0A1I7D1F0_9HYPH</name>
<dbReference type="Proteomes" id="UP000183371">
    <property type="component" value="Unassembled WGS sequence"/>
</dbReference>
<dbReference type="Pfam" id="PF08885">
    <property type="entry name" value="GSCFA"/>
    <property type="match status" value="1"/>
</dbReference>
<proteinExistence type="predicted"/>
<evidence type="ECO:0000313" key="2">
    <source>
        <dbReference type="EMBL" id="SFU05540.1"/>
    </source>
</evidence>
<feature type="domain" description="GSCFA" evidence="1">
    <location>
        <begin position="41"/>
        <end position="309"/>
    </location>
</feature>
<evidence type="ECO:0000313" key="3">
    <source>
        <dbReference type="Proteomes" id="UP000183371"/>
    </source>
</evidence>
<organism evidence="2 3">
    <name type="scientific">Pseudovibrio denitrificans</name>
    <dbReference type="NCBI Taxonomy" id="258256"/>
    <lineage>
        <taxon>Bacteria</taxon>
        <taxon>Pseudomonadati</taxon>
        <taxon>Pseudomonadota</taxon>
        <taxon>Alphaproteobacteria</taxon>
        <taxon>Hyphomicrobiales</taxon>
        <taxon>Stappiaceae</taxon>
        <taxon>Pseudovibrio</taxon>
    </lineage>
</organism>
<evidence type="ECO:0000259" key="1">
    <source>
        <dbReference type="Pfam" id="PF08885"/>
    </source>
</evidence>
<dbReference type="InterPro" id="IPR014982">
    <property type="entry name" value="GSCFA"/>
</dbReference>
<dbReference type="AlphaFoldDB" id="A0A1I7D1F0"/>
<dbReference type="EMBL" id="FPBD01000007">
    <property type="protein sequence ID" value="SFU05540.1"/>
    <property type="molecule type" value="Genomic_DNA"/>
</dbReference>
<accession>A0A1I7D1F0</accession>
<reference evidence="3" key="1">
    <citation type="submission" date="2016-10" db="EMBL/GenBank/DDBJ databases">
        <authorList>
            <person name="Varghese N."/>
            <person name="Submissions S."/>
        </authorList>
    </citation>
    <scope>NUCLEOTIDE SEQUENCE [LARGE SCALE GENOMIC DNA]</scope>
    <source>
        <strain evidence="3">DSM 17465</strain>
    </source>
</reference>
<sequence>MNPYSSLPPNKFWRPSVAEKDYFSISEVWKPKFQISKDAAIITAGSCFSQNMGKELQRRGMNWLNAETAAGELGAKEAHELNYGVFSFRTGNIYTARLLLQWLKWAFEETSPSKEVWNDGERYFDPFRPNITPVGFDSPHAMWASREVTLEAIRQAVSSADVFVFTMGLTEAWLNTATDVVYPMCPGTVQGRFDERLHKAHNFTFNEIHTDFQECIDLLGRYNPRLRLVFTVSPVPVTATFTQHHVLTASTYTKSVLRAVAGQLEASNENVEYFPSYELVASPPMNGVFYNPNKRTITPTGVRFVMNHFFNSIYLRDQTQHKTAEEGIRSSLPFEDIICEEELLDYYK</sequence>